<keyword evidence="1" id="KW-0812">Transmembrane</keyword>
<evidence type="ECO:0000259" key="2">
    <source>
        <dbReference type="Pfam" id="PF23663"/>
    </source>
</evidence>
<dbReference type="AlphaFoldDB" id="A0AAV3YGP8"/>
<dbReference type="Proteomes" id="UP000735302">
    <property type="component" value="Unassembled WGS sequence"/>
</dbReference>
<sequence length="111" mass="12313">MQGTVFSAEEIHENVIHDGCDQTSGEATVIEQPSVSTLTEGTSSFSTSCVCLKEMRSTHTCQKFTRNVHAICGHYTKDDDDDDVEGYVASILCTFASILKMVFIYGFFRLK</sequence>
<name>A0AAV3YGP8_9GAST</name>
<feature type="domain" description="SCAN" evidence="2">
    <location>
        <begin position="58"/>
        <end position="94"/>
    </location>
</feature>
<keyword evidence="4" id="KW-1185">Reference proteome</keyword>
<dbReference type="EMBL" id="BLXT01000976">
    <property type="protein sequence ID" value="GFN82183.1"/>
    <property type="molecule type" value="Genomic_DNA"/>
</dbReference>
<evidence type="ECO:0000256" key="1">
    <source>
        <dbReference type="SAM" id="Phobius"/>
    </source>
</evidence>
<organism evidence="3 4">
    <name type="scientific">Plakobranchus ocellatus</name>
    <dbReference type="NCBI Taxonomy" id="259542"/>
    <lineage>
        <taxon>Eukaryota</taxon>
        <taxon>Metazoa</taxon>
        <taxon>Spiralia</taxon>
        <taxon>Lophotrochozoa</taxon>
        <taxon>Mollusca</taxon>
        <taxon>Gastropoda</taxon>
        <taxon>Heterobranchia</taxon>
        <taxon>Euthyneura</taxon>
        <taxon>Panpulmonata</taxon>
        <taxon>Sacoglossa</taxon>
        <taxon>Placobranchoidea</taxon>
        <taxon>Plakobranchidae</taxon>
        <taxon>Plakobranchus</taxon>
    </lineage>
</organism>
<keyword evidence="1" id="KW-1133">Transmembrane helix</keyword>
<protein>
    <submittedName>
        <fullName evidence="3">Integrase core domain protein</fullName>
    </submittedName>
</protein>
<dbReference type="InterPro" id="IPR057560">
    <property type="entry name" value="Znf_SCAND3"/>
</dbReference>
<dbReference type="Pfam" id="PF23663">
    <property type="entry name" value="Znf_SCAND3"/>
    <property type="match status" value="1"/>
</dbReference>
<feature type="transmembrane region" description="Helical" evidence="1">
    <location>
        <begin position="87"/>
        <end position="108"/>
    </location>
</feature>
<reference evidence="3 4" key="1">
    <citation type="journal article" date="2021" name="Elife">
        <title>Chloroplast acquisition without the gene transfer in kleptoplastic sea slugs, Plakobranchus ocellatus.</title>
        <authorList>
            <person name="Maeda T."/>
            <person name="Takahashi S."/>
            <person name="Yoshida T."/>
            <person name="Shimamura S."/>
            <person name="Takaki Y."/>
            <person name="Nagai Y."/>
            <person name="Toyoda A."/>
            <person name="Suzuki Y."/>
            <person name="Arimoto A."/>
            <person name="Ishii H."/>
            <person name="Satoh N."/>
            <person name="Nishiyama T."/>
            <person name="Hasebe M."/>
            <person name="Maruyama T."/>
            <person name="Minagawa J."/>
            <person name="Obokata J."/>
            <person name="Shigenobu S."/>
        </authorList>
    </citation>
    <scope>NUCLEOTIDE SEQUENCE [LARGE SCALE GENOMIC DNA]</scope>
</reference>
<accession>A0AAV3YGP8</accession>
<keyword evidence="1" id="KW-0472">Membrane</keyword>
<evidence type="ECO:0000313" key="3">
    <source>
        <dbReference type="EMBL" id="GFN82183.1"/>
    </source>
</evidence>
<comment type="caution">
    <text evidence="3">The sequence shown here is derived from an EMBL/GenBank/DDBJ whole genome shotgun (WGS) entry which is preliminary data.</text>
</comment>
<proteinExistence type="predicted"/>
<gene>
    <name evidence="3" type="ORF">PoB_000868900</name>
</gene>
<evidence type="ECO:0000313" key="4">
    <source>
        <dbReference type="Proteomes" id="UP000735302"/>
    </source>
</evidence>